<organism evidence="1">
    <name type="scientific">Anguilla anguilla</name>
    <name type="common">European freshwater eel</name>
    <name type="synonym">Muraena anguilla</name>
    <dbReference type="NCBI Taxonomy" id="7936"/>
    <lineage>
        <taxon>Eukaryota</taxon>
        <taxon>Metazoa</taxon>
        <taxon>Chordata</taxon>
        <taxon>Craniata</taxon>
        <taxon>Vertebrata</taxon>
        <taxon>Euteleostomi</taxon>
        <taxon>Actinopterygii</taxon>
        <taxon>Neopterygii</taxon>
        <taxon>Teleostei</taxon>
        <taxon>Anguilliformes</taxon>
        <taxon>Anguillidae</taxon>
        <taxon>Anguilla</taxon>
    </lineage>
</organism>
<proteinExistence type="predicted"/>
<dbReference type="EMBL" id="GBXM01070820">
    <property type="protein sequence ID" value="JAH37757.1"/>
    <property type="molecule type" value="Transcribed_RNA"/>
</dbReference>
<protein>
    <submittedName>
        <fullName evidence="1">Uncharacterized protein</fullName>
    </submittedName>
</protein>
<accession>A0A0E9S975</accession>
<reference evidence="1" key="2">
    <citation type="journal article" date="2015" name="Fish Shellfish Immunol.">
        <title>Early steps in the European eel (Anguilla anguilla)-Vibrio vulnificus interaction in the gills: Role of the RtxA13 toxin.</title>
        <authorList>
            <person name="Callol A."/>
            <person name="Pajuelo D."/>
            <person name="Ebbesson L."/>
            <person name="Teles M."/>
            <person name="MacKenzie S."/>
            <person name="Amaro C."/>
        </authorList>
    </citation>
    <scope>NUCLEOTIDE SEQUENCE</scope>
</reference>
<dbReference type="AlphaFoldDB" id="A0A0E9S975"/>
<evidence type="ECO:0000313" key="1">
    <source>
        <dbReference type="EMBL" id="JAH37757.1"/>
    </source>
</evidence>
<name>A0A0E9S975_ANGAN</name>
<sequence length="29" mass="3361">MSLSAAFICLYFFCPPLMIPGQFIIFYNL</sequence>
<reference evidence="1" key="1">
    <citation type="submission" date="2014-11" db="EMBL/GenBank/DDBJ databases">
        <authorList>
            <person name="Amaro Gonzalez C."/>
        </authorList>
    </citation>
    <scope>NUCLEOTIDE SEQUENCE</scope>
</reference>